<dbReference type="EMBL" id="PNCG01000015">
    <property type="protein sequence ID" value="TMP86148.1"/>
    <property type="molecule type" value="Genomic_DNA"/>
</dbReference>
<accession>A0A0F4PQL2</accession>
<sequence length="96" mass="10935">MSKLSLQQIKPQHFAIAGELTRYSVADKRLSEQLVQGQEQVEIDLSEVTRVDTAGLAWLIQASSQLQRQGRQLQLNHIPEQLHKLMQLGQVESIFE</sequence>
<dbReference type="RefSeq" id="WP_022945562.1">
    <property type="nucleotide sequence ID" value="NZ_CP023396.1"/>
</dbReference>
<reference evidence="2 4" key="1">
    <citation type="journal article" date="2015" name="BMC Genomics">
        <title>Genome mining reveals unlocked bioactive potential of marine Gram-negative bacteria.</title>
        <authorList>
            <person name="Machado H."/>
            <person name="Sonnenschein E.C."/>
            <person name="Melchiorsen J."/>
            <person name="Gram L."/>
        </authorList>
    </citation>
    <scope>NUCLEOTIDE SEQUENCE [LARGE SCALE GENOMIC DNA]</scope>
    <source>
        <strain evidence="2 4">S3137</strain>
    </source>
</reference>
<dbReference type="Pfam" id="PF13466">
    <property type="entry name" value="STAS_2"/>
    <property type="match status" value="1"/>
</dbReference>
<dbReference type="InterPro" id="IPR002645">
    <property type="entry name" value="STAS_dom"/>
</dbReference>
<reference evidence="3" key="4">
    <citation type="submission" date="2019-09" db="EMBL/GenBank/DDBJ databases">
        <title>Co-occurence of chitin degradation, pigmentation and bioactivity in marine Pseudoalteromonas.</title>
        <authorList>
            <person name="Sonnenschein E.C."/>
            <person name="Bech P.K."/>
        </authorList>
    </citation>
    <scope>NUCLEOTIDE SEQUENCE</scope>
    <source>
        <strain evidence="3">S2897</strain>
    </source>
</reference>
<dbReference type="InterPro" id="IPR036513">
    <property type="entry name" value="STAS_dom_sf"/>
</dbReference>
<dbReference type="PANTHER" id="PTHR35849:SF1">
    <property type="entry name" value="INTERMEMBRANE PHOSPHOLIPID TRANSPORT SYSTEM BINDING PROTEIN MLAB"/>
    <property type="match status" value="1"/>
</dbReference>
<evidence type="ECO:0000313" key="4">
    <source>
        <dbReference type="Proteomes" id="UP000033664"/>
    </source>
</evidence>
<protein>
    <submittedName>
        <fullName evidence="2">Anti-sigma B factor antagonist</fullName>
    </submittedName>
    <submittedName>
        <fullName evidence="3">STAS domain-containing protein</fullName>
    </submittedName>
</protein>
<evidence type="ECO:0000313" key="2">
    <source>
        <dbReference type="EMBL" id="KJZ01729.1"/>
    </source>
</evidence>
<evidence type="ECO:0000313" key="5">
    <source>
        <dbReference type="Proteomes" id="UP000305874"/>
    </source>
</evidence>
<dbReference type="GeneID" id="58227239"/>
<organism evidence="2 4">
    <name type="scientific">Pseudoalteromonas ruthenica</name>
    <dbReference type="NCBI Taxonomy" id="151081"/>
    <lineage>
        <taxon>Bacteria</taxon>
        <taxon>Pseudomonadati</taxon>
        <taxon>Pseudomonadota</taxon>
        <taxon>Gammaproteobacteria</taxon>
        <taxon>Alteromonadales</taxon>
        <taxon>Pseudoalteromonadaceae</taxon>
        <taxon>Pseudoalteromonas</taxon>
    </lineage>
</organism>
<dbReference type="STRING" id="151081.TW72_01920"/>
<dbReference type="EMBL" id="JXXZ01000002">
    <property type="protein sequence ID" value="KJZ01729.1"/>
    <property type="molecule type" value="Genomic_DNA"/>
</dbReference>
<reference evidence="5" key="3">
    <citation type="submission" date="2019-06" db="EMBL/GenBank/DDBJ databases">
        <title>Co-occurence of chitin degradation, pigmentation and bioactivity in marine Pseudoalteromonas.</title>
        <authorList>
            <person name="Sonnenschein E.C."/>
            <person name="Bech P.K."/>
        </authorList>
    </citation>
    <scope>NUCLEOTIDE SEQUENCE [LARGE SCALE GENOMIC DNA]</scope>
    <source>
        <strain evidence="5">S2897</strain>
    </source>
</reference>
<evidence type="ECO:0000313" key="3">
    <source>
        <dbReference type="EMBL" id="TMP86148.1"/>
    </source>
</evidence>
<name>A0A0F4PQL2_9GAMM</name>
<dbReference type="InterPro" id="IPR052746">
    <property type="entry name" value="MlaB_ABC_Transporter"/>
</dbReference>
<gene>
    <name evidence="3" type="ORF">CWC05_14380</name>
    <name evidence="2" type="ORF">TW72_01920</name>
</gene>
<keyword evidence="4" id="KW-1185">Reference proteome</keyword>
<dbReference type="PATRIC" id="fig|151081.8.peg.1564"/>
<dbReference type="PANTHER" id="PTHR35849">
    <property type="entry name" value="BLR2341 PROTEIN"/>
    <property type="match status" value="1"/>
</dbReference>
<comment type="caution">
    <text evidence="2">The sequence shown here is derived from an EMBL/GenBank/DDBJ whole genome shotgun (WGS) entry which is preliminary data.</text>
</comment>
<dbReference type="OrthoDB" id="5900662at2"/>
<feature type="domain" description="STAS" evidence="1">
    <location>
        <begin position="28"/>
        <end position="96"/>
    </location>
</feature>
<proteinExistence type="predicted"/>
<dbReference type="eggNOG" id="COG3113">
    <property type="taxonomic scope" value="Bacteria"/>
</dbReference>
<dbReference type="PROSITE" id="PS50801">
    <property type="entry name" value="STAS"/>
    <property type="match status" value="1"/>
</dbReference>
<dbReference type="AlphaFoldDB" id="A0A0F4PQL2"/>
<dbReference type="InterPro" id="IPR058548">
    <property type="entry name" value="MlaB-like_STAS"/>
</dbReference>
<dbReference type="Proteomes" id="UP000033664">
    <property type="component" value="Unassembled WGS sequence"/>
</dbReference>
<dbReference type="SUPFAM" id="SSF52091">
    <property type="entry name" value="SpoIIaa-like"/>
    <property type="match status" value="1"/>
</dbReference>
<dbReference type="Proteomes" id="UP000305874">
    <property type="component" value="Unassembled WGS sequence"/>
</dbReference>
<dbReference type="Gene3D" id="3.30.750.24">
    <property type="entry name" value="STAS domain"/>
    <property type="match status" value="1"/>
</dbReference>
<reference evidence="3 5" key="2">
    <citation type="submission" date="2017-12" db="EMBL/GenBank/DDBJ databases">
        <authorList>
            <person name="Paulsen S."/>
            <person name="Gram L.K."/>
        </authorList>
    </citation>
    <scope>NUCLEOTIDE SEQUENCE [LARGE SCALE GENOMIC DNA]</scope>
    <source>
        <strain evidence="3 5">S2897</strain>
    </source>
</reference>
<evidence type="ECO:0000259" key="1">
    <source>
        <dbReference type="PROSITE" id="PS50801"/>
    </source>
</evidence>